<name>A0ABN8IU61_9NEOP</name>
<accession>A0ABN8IU61</accession>
<protein>
    <submittedName>
        <fullName evidence="1">Uncharacterized protein</fullName>
    </submittedName>
</protein>
<feature type="non-terminal residue" evidence="1">
    <location>
        <position position="1"/>
    </location>
</feature>
<reference evidence="1" key="1">
    <citation type="submission" date="2022-03" db="EMBL/GenBank/DDBJ databases">
        <authorList>
            <person name="Martin H S."/>
        </authorList>
    </citation>
    <scope>NUCLEOTIDE SEQUENCE</scope>
</reference>
<gene>
    <name evidence="1" type="ORF">IPOD504_LOCUS12620</name>
</gene>
<dbReference type="Proteomes" id="UP000837857">
    <property type="component" value="Chromosome 3"/>
</dbReference>
<organism evidence="1 2">
    <name type="scientific">Iphiclides podalirius</name>
    <name type="common">scarce swallowtail</name>
    <dbReference type="NCBI Taxonomy" id="110791"/>
    <lineage>
        <taxon>Eukaryota</taxon>
        <taxon>Metazoa</taxon>
        <taxon>Ecdysozoa</taxon>
        <taxon>Arthropoda</taxon>
        <taxon>Hexapoda</taxon>
        <taxon>Insecta</taxon>
        <taxon>Pterygota</taxon>
        <taxon>Neoptera</taxon>
        <taxon>Endopterygota</taxon>
        <taxon>Lepidoptera</taxon>
        <taxon>Glossata</taxon>
        <taxon>Ditrysia</taxon>
        <taxon>Papilionoidea</taxon>
        <taxon>Papilionidae</taxon>
        <taxon>Papilioninae</taxon>
        <taxon>Iphiclides</taxon>
    </lineage>
</organism>
<sequence>MHQSITDVGRRVRHAYAARCTLSRHRHYGGSQLLWASVPLTSAHRFVAASTGWGDANARAPSPPPSAYPAYLAVILMEDESKPLVY</sequence>
<evidence type="ECO:0000313" key="1">
    <source>
        <dbReference type="EMBL" id="CAH2063661.1"/>
    </source>
</evidence>
<keyword evidence="2" id="KW-1185">Reference proteome</keyword>
<evidence type="ECO:0000313" key="2">
    <source>
        <dbReference type="Proteomes" id="UP000837857"/>
    </source>
</evidence>
<dbReference type="EMBL" id="OW152815">
    <property type="protein sequence ID" value="CAH2063661.1"/>
    <property type="molecule type" value="Genomic_DNA"/>
</dbReference>
<proteinExistence type="predicted"/>